<proteinExistence type="predicted"/>
<sequence>CRCCYSAVAMKMTHLHGLDLKKCTANTQNTQQSVCLSPGPEGCNLFRVRVRSSYVEFACSPRGFVGFLRVSSHIPKTCMAG</sequence>
<evidence type="ECO:0000313" key="2">
    <source>
        <dbReference type="Proteomes" id="UP000264820"/>
    </source>
</evidence>
<dbReference type="Proteomes" id="UP000264820">
    <property type="component" value="Unplaced"/>
</dbReference>
<keyword evidence="2" id="KW-1185">Reference proteome</keyword>
<organism evidence="1 2">
    <name type="scientific">Hippocampus comes</name>
    <name type="common">Tiger tail seahorse</name>
    <dbReference type="NCBI Taxonomy" id="109280"/>
    <lineage>
        <taxon>Eukaryota</taxon>
        <taxon>Metazoa</taxon>
        <taxon>Chordata</taxon>
        <taxon>Craniata</taxon>
        <taxon>Vertebrata</taxon>
        <taxon>Euteleostomi</taxon>
        <taxon>Actinopterygii</taxon>
        <taxon>Neopterygii</taxon>
        <taxon>Teleostei</taxon>
        <taxon>Neoteleostei</taxon>
        <taxon>Acanthomorphata</taxon>
        <taxon>Syngnathiaria</taxon>
        <taxon>Syngnathiformes</taxon>
        <taxon>Syngnathoidei</taxon>
        <taxon>Syngnathidae</taxon>
        <taxon>Hippocampus</taxon>
    </lineage>
</organism>
<dbReference type="Ensembl" id="ENSHCOT00000013415.1">
    <property type="protein sequence ID" value="ENSHCOP00000000652.1"/>
    <property type="gene ID" value="ENSHCOG00000001497.1"/>
</dbReference>
<protein>
    <submittedName>
        <fullName evidence="1">Uncharacterized protein</fullName>
    </submittedName>
</protein>
<accession>A0A3Q2XB55</accession>
<reference evidence="1" key="1">
    <citation type="submission" date="2025-08" db="UniProtKB">
        <authorList>
            <consortium name="Ensembl"/>
        </authorList>
    </citation>
    <scope>IDENTIFICATION</scope>
</reference>
<dbReference type="AlphaFoldDB" id="A0A3Q2XB55"/>
<name>A0A3Q2XB55_HIPCM</name>
<evidence type="ECO:0000313" key="1">
    <source>
        <dbReference type="Ensembl" id="ENSHCOP00000000652.1"/>
    </source>
</evidence>
<reference evidence="1" key="2">
    <citation type="submission" date="2025-09" db="UniProtKB">
        <authorList>
            <consortium name="Ensembl"/>
        </authorList>
    </citation>
    <scope>IDENTIFICATION</scope>
</reference>